<protein>
    <submittedName>
        <fullName evidence="9">Secretion system protein</fullName>
    </submittedName>
</protein>
<accession>A0A1V2UGT7</accession>
<dbReference type="PRINTS" id="PR00812">
    <property type="entry name" value="BCTERIALGSPF"/>
</dbReference>
<dbReference type="NCBIfam" id="NF041012">
    <property type="entry name" value="T4P_ComGB"/>
    <property type="match status" value="1"/>
</dbReference>
<name>A0A1V2UGT7_ENTMU</name>
<comment type="subcellular location">
    <subcellularLocation>
        <location evidence="1">Cell membrane</location>
        <topology evidence="1">Multi-pass membrane protein</topology>
    </subcellularLocation>
</comment>
<dbReference type="AlphaFoldDB" id="A0A1V2UGT7"/>
<evidence type="ECO:0000256" key="4">
    <source>
        <dbReference type="ARBA" id="ARBA00022692"/>
    </source>
</evidence>
<gene>
    <name evidence="9" type="ORF">BTN92_09885</name>
</gene>
<feature type="domain" description="Type II secretion system protein GspF" evidence="8">
    <location>
        <begin position="227"/>
        <end position="339"/>
    </location>
</feature>
<dbReference type="PANTHER" id="PTHR30012:SF0">
    <property type="entry name" value="TYPE II SECRETION SYSTEM PROTEIN F-RELATED"/>
    <property type="match status" value="1"/>
</dbReference>
<reference evidence="9 10" key="1">
    <citation type="submission" date="2016-12" db="EMBL/GenBank/DDBJ databases">
        <authorList>
            <person name="Song W.-J."/>
            <person name="Kurnit D.M."/>
        </authorList>
    </citation>
    <scope>NUCLEOTIDE SEQUENCE [LARGE SCALE GENOMIC DNA]</scope>
    <source>
        <strain evidence="9 10">CGB1038-1_S1</strain>
    </source>
</reference>
<keyword evidence="4 7" id="KW-0812">Transmembrane</keyword>
<keyword evidence="5 7" id="KW-1133">Transmembrane helix</keyword>
<sequence>MKRHKKMFGNPIHFKKMDHKQQTRFIQTIGELLLNGFSLQQEIDLLELLQLIPEVYVHFAKRNLQAGESFHFVLQQLGFKQEQLVQVELAEVHGNLVETLKGIAEQFQLIEQFRRDLKKVISYPLVLLVFLVGILVSLSEFVLPQLLQTDMVTTTHWGIRLFQTSPWLFLGAVGSSIFCGSMIFFRLKKLEVVKRSEWISKQWMIGKIYRSYQSAYLALEIGKLFYEGLDLKQIIRCLKETKEGSLVQSLAYQLMEGLELGIPLAQQFEQYGFLTTEFSRIVLQGEAKGNLGKELLFYSDLTRKEFFQKIHRWLHWVQPVLFLGIAVLILLIYVAILLPVYGNIEEVLK</sequence>
<dbReference type="InterPro" id="IPR042094">
    <property type="entry name" value="T2SS_GspF_sf"/>
</dbReference>
<dbReference type="Pfam" id="PF00482">
    <property type="entry name" value="T2SSF"/>
    <property type="match status" value="2"/>
</dbReference>
<keyword evidence="6 7" id="KW-0472">Membrane</keyword>
<feature type="transmembrane region" description="Helical" evidence="7">
    <location>
        <begin position="167"/>
        <end position="185"/>
    </location>
</feature>
<feature type="domain" description="Type II secretion system protein GspF" evidence="8">
    <location>
        <begin position="57"/>
        <end position="144"/>
    </location>
</feature>
<evidence type="ECO:0000256" key="2">
    <source>
        <dbReference type="ARBA" id="ARBA00005745"/>
    </source>
</evidence>
<evidence type="ECO:0000256" key="5">
    <source>
        <dbReference type="ARBA" id="ARBA00022989"/>
    </source>
</evidence>
<organism evidence="9 10">
    <name type="scientific">Enterococcus mundtii</name>
    <dbReference type="NCBI Taxonomy" id="53346"/>
    <lineage>
        <taxon>Bacteria</taxon>
        <taxon>Bacillati</taxon>
        <taxon>Bacillota</taxon>
        <taxon>Bacilli</taxon>
        <taxon>Lactobacillales</taxon>
        <taxon>Enterococcaceae</taxon>
        <taxon>Enterococcus</taxon>
    </lineage>
</organism>
<dbReference type="Proteomes" id="UP000189299">
    <property type="component" value="Unassembled WGS sequence"/>
</dbReference>
<proteinExistence type="inferred from homology"/>
<comment type="caution">
    <text evidence="9">The sequence shown here is derived from an EMBL/GenBank/DDBJ whole genome shotgun (WGS) entry which is preliminary data.</text>
</comment>
<feature type="transmembrane region" description="Helical" evidence="7">
    <location>
        <begin position="313"/>
        <end position="341"/>
    </location>
</feature>
<dbReference type="PANTHER" id="PTHR30012">
    <property type="entry name" value="GENERAL SECRETION PATHWAY PROTEIN"/>
    <property type="match status" value="1"/>
</dbReference>
<feature type="transmembrane region" description="Helical" evidence="7">
    <location>
        <begin position="123"/>
        <end position="147"/>
    </location>
</feature>
<evidence type="ECO:0000256" key="7">
    <source>
        <dbReference type="SAM" id="Phobius"/>
    </source>
</evidence>
<evidence type="ECO:0000259" key="8">
    <source>
        <dbReference type="Pfam" id="PF00482"/>
    </source>
</evidence>
<dbReference type="STRING" id="53346.A5802_002292"/>
<evidence type="ECO:0000256" key="3">
    <source>
        <dbReference type="ARBA" id="ARBA00022475"/>
    </source>
</evidence>
<dbReference type="InterPro" id="IPR047692">
    <property type="entry name" value="T4P_ComGB"/>
</dbReference>
<comment type="similarity">
    <text evidence="2">Belongs to the GSP F family.</text>
</comment>
<dbReference type="EMBL" id="MSTR01000009">
    <property type="protein sequence ID" value="ONN42573.1"/>
    <property type="molecule type" value="Genomic_DNA"/>
</dbReference>
<dbReference type="RefSeq" id="WP_077151674.1">
    <property type="nucleotide sequence ID" value="NZ_CABMMO010000009.1"/>
</dbReference>
<dbReference type="InterPro" id="IPR018076">
    <property type="entry name" value="T2SS_GspF_dom"/>
</dbReference>
<evidence type="ECO:0000256" key="1">
    <source>
        <dbReference type="ARBA" id="ARBA00004651"/>
    </source>
</evidence>
<dbReference type="Gene3D" id="1.20.81.30">
    <property type="entry name" value="Type II secretion system (T2SS), domain F"/>
    <property type="match status" value="2"/>
</dbReference>
<evidence type="ECO:0000313" key="9">
    <source>
        <dbReference type="EMBL" id="ONN42573.1"/>
    </source>
</evidence>
<dbReference type="InterPro" id="IPR003004">
    <property type="entry name" value="GspF/PilC"/>
</dbReference>
<evidence type="ECO:0000313" key="10">
    <source>
        <dbReference type="Proteomes" id="UP000189299"/>
    </source>
</evidence>
<dbReference type="GO" id="GO:0005886">
    <property type="term" value="C:plasma membrane"/>
    <property type="evidence" value="ECO:0007669"/>
    <property type="project" value="UniProtKB-SubCell"/>
</dbReference>
<keyword evidence="3" id="KW-1003">Cell membrane</keyword>
<evidence type="ECO:0000256" key="6">
    <source>
        <dbReference type="ARBA" id="ARBA00023136"/>
    </source>
</evidence>